<accession>A0A183C1J6</accession>
<feature type="domain" description="Cytosolic carboxypeptidase N-terminal" evidence="3">
    <location>
        <begin position="167"/>
        <end position="245"/>
    </location>
</feature>
<reference evidence="4" key="1">
    <citation type="submission" date="2013-12" db="EMBL/GenBank/DDBJ databases">
        <authorList>
            <person name="Aslett M."/>
        </authorList>
    </citation>
    <scope>NUCLEOTIDE SEQUENCE [LARGE SCALE GENOMIC DNA]</scope>
    <source>
        <strain evidence="4">Lindley</strain>
    </source>
</reference>
<protein>
    <submittedName>
        <fullName evidence="5">Pepdidase_M14_N domain-containing protein</fullName>
    </submittedName>
</protein>
<feature type="compositionally biased region" description="Polar residues" evidence="2">
    <location>
        <begin position="237"/>
        <end position="246"/>
    </location>
</feature>
<evidence type="ECO:0000256" key="2">
    <source>
        <dbReference type="SAM" id="MobiDB-lite"/>
    </source>
</evidence>
<feature type="region of interest" description="Disordered" evidence="2">
    <location>
        <begin position="237"/>
        <end position="310"/>
    </location>
</feature>
<dbReference type="Gene3D" id="2.60.40.3120">
    <property type="match status" value="1"/>
</dbReference>
<proteinExistence type="predicted"/>
<dbReference type="InterPro" id="IPR040626">
    <property type="entry name" value="Pepdidase_M14_N"/>
</dbReference>
<reference evidence="4" key="2">
    <citation type="submission" date="2014-05" db="EMBL/GenBank/DDBJ databases">
        <title>The genome and life-stage specific transcriptomes of Globodera pallida elucidate key aspects of plant parasitism by a cyst nematode.</title>
        <authorList>
            <person name="Cotton J.A."/>
            <person name="Lilley C.J."/>
            <person name="Jones L.M."/>
            <person name="Kikuchi T."/>
            <person name="Reid A.J."/>
            <person name="Thorpe P."/>
            <person name="Tsai I.J."/>
            <person name="Beasley H."/>
            <person name="Blok V."/>
            <person name="Cock P.J.A."/>
            <person name="Van den Akker S.E."/>
            <person name="Holroyd N."/>
            <person name="Hunt M."/>
            <person name="Mantelin S."/>
            <person name="Naghra H."/>
            <person name="Pain A."/>
            <person name="Palomares-Rius J.E."/>
            <person name="Zarowiecki M."/>
            <person name="Berriman M."/>
            <person name="Jones J.T."/>
            <person name="Urwin P.E."/>
        </authorList>
    </citation>
    <scope>NUCLEOTIDE SEQUENCE [LARGE SCALE GENOMIC DNA]</scope>
    <source>
        <strain evidence="4">Lindley</strain>
    </source>
</reference>
<reference evidence="5" key="3">
    <citation type="submission" date="2016-06" db="UniProtKB">
        <authorList>
            <consortium name="WormBaseParasite"/>
        </authorList>
    </citation>
    <scope>IDENTIFICATION</scope>
</reference>
<comment type="cofactor">
    <cofactor evidence="1">
        <name>Zn(2+)</name>
        <dbReference type="ChEBI" id="CHEBI:29105"/>
    </cofactor>
</comment>
<name>A0A183C1J6_GLOPA</name>
<evidence type="ECO:0000313" key="5">
    <source>
        <dbReference type="WBParaSite" id="GPLIN_000674000"/>
    </source>
</evidence>
<evidence type="ECO:0000259" key="3">
    <source>
        <dbReference type="Pfam" id="PF18027"/>
    </source>
</evidence>
<sequence length="310" mass="34614">MRLPQARVQLLRMFNYQKLFDELITTSSALENTLAKDELSLLNSAKSDYETLARAWAQETKGVGSFVKLAFPELVECPTDGTIGATFGQFPPAENNSTTMTVNANNNNDDANSQVVMRSLDRTLHQSNFQRRVVFDLNNLADSEPPLLLDNDDELRIGEPVGEHLQFESRFESGNLWKAIQVSPTDYELVLAPDINQRGTHFQWFYFEVSGIRSGVPYTFEIVNCAKSFSMFAKGRSSSPIASSDNSGGGIVTVDSQIPLEQRRTRPVTRNGTAVTSPMVSSKESSSTKPSQRRRQQQRQRSTCLNSLTE</sequence>
<dbReference type="PANTHER" id="PTHR12756">
    <property type="entry name" value="CYTOSOLIC CARBOXYPEPTIDASE"/>
    <property type="match status" value="1"/>
</dbReference>
<dbReference type="Proteomes" id="UP000050741">
    <property type="component" value="Unassembled WGS sequence"/>
</dbReference>
<dbReference type="WBParaSite" id="GPLIN_000674000">
    <property type="protein sequence ID" value="GPLIN_000674000"/>
    <property type="gene ID" value="GPLIN_000674000"/>
</dbReference>
<dbReference type="InterPro" id="IPR050821">
    <property type="entry name" value="Cytosolic_carboxypeptidase"/>
</dbReference>
<feature type="compositionally biased region" description="Low complexity" evidence="2">
    <location>
        <begin position="275"/>
        <end position="290"/>
    </location>
</feature>
<dbReference type="AlphaFoldDB" id="A0A183C1J6"/>
<evidence type="ECO:0000313" key="4">
    <source>
        <dbReference type="Proteomes" id="UP000050741"/>
    </source>
</evidence>
<evidence type="ECO:0000256" key="1">
    <source>
        <dbReference type="ARBA" id="ARBA00001947"/>
    </source>
</evidence>
<organism evidence="4 5">
    <name type="scientific">Globodera pallida</name>
    <name type="common">Potato cyst nematode worm</name>
    <name type="synonym">Heterodera pallida</name>
    <dbReference type="NCBI Taxonomy" id="36090"/>
    <lineage>
        <taxon>Eukaryota</taxon>
        <taxon>Metazoa</taxon>
        <taxon>Ecdysozoa</taxon>
        <taxon>Nematoda</taxon>
        <taxon>Chromadorea</taxon>
        <taxon>Rhabditida</taxon>
        <taxon>Tylenchina</taxon>
        <taxon>Tylenchomorpha</taxon>
        <taxon>Tylenchoidea</taxon>
        <taxon>Heteroderidae</taxon>
        <taxon>Heteroderinae</taxon>
        <taxon>Globodera</taxon>
    </lineage>
</organism>
<dbReference type="Pfam" id="PF18027">
    <property type="entry name" value="Pepdidase_M14_N"/>
    <property type="match status" value="1"/>
</dbReference>
<dbReference type="PANTHER" id="PTHR12756:SF11">
    <property type="entry name" value="CYTOSOLIC CARBOXYPEPTIDASE 1"/>
    <property type="match status" value="1"/>
</dbReference>
<keyword evidence="4" id="KW-1185">Reference proteome</keyword>